<feature type="transmembrane region" description="Helical" evidence="2">
    <location>
        <begin position="53"/>
        <end position="76"/>
    </location>
</feature>
<evidence type="ECO:0000313" key="4">
    <source>
        <dbReference type="Proteomes" id="UP000507470"/>
    </source>
</evidence>
<feature type="transmembrane region" description="Helical" evidence="2">
    <location>
        <begin position="137"/>
        <end position="156"/>
    </location>
</feature>
<accession>A0A6J8EJL7</accession>
<dbReference type="OrthoDB" id="10398008at2759"/>
<feature type="region of interest" description="Disordered" evidence="1">
    <location>
        <begin position="440"/>
        <end position="464"/>
    </location>
</feature>
<evidence type="ECO:0000256" key="2">
    <source>
        <dbReference type="SAM" id="Phobius"/>
    </source>
</evidence>
<dbReference type="SUPFAM" id="SSF81321">
    <property type="entry name" value="Family A G protein-coupled receptor-like"/>
    <property type="match status" value="1"/>
</dbReference>
<name>A0A6J8EJL7_MYTCO</name>
<dbReference type="AlphaFoldDB" id="A0A6J8EJL7"/>
<feature type="transmembrane region" description="Helical" evidence="2">
    <location>
        <begin position="270"/>
        <end position="290"/>
    </location>
</feature>
<evidence type="ECO:0000256" key="1">
    <source>
        <dbReference type="SAM" id="MobiDB-lite"/>
    </source>
</evidence>
<gene>
    <name evidence="3" type="ORF">MCOR_52811</name>
</gene>
<keyword evidence="2" id="KW-0472">Membrane</keyword>
<feature type="transmembrane region" description="Helical" evidence="2">
    <location>
        <begin position="229"/>
        <end position="250"/>
    </location>
</feature>
<feature type="transmembrane region" description="Helical" evidence="2">
    <location>
        <begin position="168"/>
        <end position="194"/>
    </location>
</feature>
<keyword evidence="4" id="KW-1185">Reference proteome</keyword>
<dbReference type="Proteomes" id="UP000507470">
    <property type="component" value="Unassembled WGS sequence"/>
</dbReference>
<reference evidence="3 4" key="1">
    <citation type="submission" date="2020-06" db="EMBL/GenBank/DDBJ databases">
        <authorList>
            <person name="Li R."/>
            <person name="Bekaert M."/>
        </authorList>
    </citation>
    <scope>NUCLEOTIDE SEQUENCE [LARGE SCALE GENOMIC DNA]</scope>
    <source>
        <strain evidence="4">wild</strain>
    </source>
</reference>
<feature type="compositionally biased region" description="Polar residues" evidence="1">
    <location>
        <begin position="451"/>
        <end position="460"/>
    </location>
</feature>
<proteinExistence type="predicted"/>
<feature type="transmembrane region" description="Helical" evidence="2">
    <location>
        <begin position="96"/>
        <end position="116"/>
    </location>
</feature>
<sequence>MGNYSNVSVVISTPYSFTSVSITTVILQVIGVIFNAVFIHISRKSIDKHSDVTLQLASSTQIGQALVTLVKFIYVLVCKDDNTTLQWYFIFEPLDFLFRGLYICCTLSLSTARYVVLKNIEIPRNSPIVSRLKIRKWLPFPIVLVASCIFLLMITMEIPDRSRYFTVYFLQVAFIGLPMFIIVILTTFLILYILKVVHKRQNMMDRHLKRTSNKQRSQQNVTGKLLKQVIYSFLYHIVFMALPYSCVLILDMFVDNSFTDGNVLKHKRLFFHYAEAILPIFNPISLGIFLKKHRKSLKSFLKAIQILAVRMQPLEPIPETQELQLVPNAMNEFIESQRKRCKDISCRRFSKLSASSNRSLSRRRRLSSIDSLYYSPDYPFVQSNHSNDDRYEVNSSDVLSATTFVTLYNTATLSSLSTRSNGKNDRLSVASISSHASSSRRRLSTLSASSTNPHRQSIDSLKNDPALPRSISILSGQSTEDVIQDTVTYF</sequence>
<organism evidence="3 4">
    <name type="scientific">Mytilus coruscus</name>
    <name type="common">Sea mussel</name>
    <dbReference type="NCBI Taxonomy" id="42192"/>
    <lineage>
        <taxon>Eukaryota</taxon>
        <taxon>Metazoa</taxon>
        <taxon>Spiralia</taxon>
        <taxon>Lophotrochozoa</taxon>
        <taxon>Mollusca</taxon>
        <taxon>Bivalvia</taxon>
        <taxon>Autobranchia</taxon>
        <taxon>Pteriomorphia</taxon>
        <taxon>Mytilida</taxon>
        <taxon>Mytiloidea</taxon>
        <taxon>Mytilidae</taxon>
        <taxon>Mytilinae</taxon>
        <taxon>Mytilus</taxon>
    </lineage>
</organism>
<keyword evidence="2" id="KW-0812">Transmembrane</keyword>
<protein>
    <recommendedName>
        <fullName evidence="5">G-protein coupled receptors family 1 profile domain-containing protein</fullName>
    </recommendedName>
</protein>
<evidence type="ECO:0008006" key="5">
    <source>
        <dbReference type="Google" id="ProtNLM"/>
    </source>
</evidence>
<evidence type="ECO:0000313" key="3">
    <source>
        <dbReference type="EMBL" id="CAC5420598.1"/>
    </source>
</evidence>
<keyword evidence="2" id="KW-1133">Transmembrane helix</keyword>
<dbReference type="Gene3D" id="1.20.1070.10">
    <property type="entry name" value="Rhodopsin 7-helix transmembrane proteins"/>
    <property type="match status" value="1"/>
</dbReference>
<feature type="transmembrane region" description="Helical" evidence="2">
    <location>
        <begin position="20"/>
        <end position="41"/>
    </location>
</feature>
<dbReference type="EMBL" id="CACVKT020009160">
    <property type="protein sequence ID" value="CAC5420598.1"/>
    <property type="molecule type" value="Genomic_DNA"/>
</dbReference>